<dbReference type="PRINTS" id="PR00700">
    <property type="entry name" value="PRTYPHPHTASE"/>
</dbReference>
<evidence type="ECO:0000259" key="2">
    <source>
        <dbReference type="PROSITE" id="PS50056"/>
    </source>
</evidence>
<dbReference type="PANTHER" id="PTHR46163:SF5">
    <property type="entry name" value="TYROSINE-PROTEIN PHOSPHATASE"/>
    <property type="match status" value="1"/>
</dbReference>
<comment type="caution">
    <text evidence="3">The sequence shown here is derived from an EMBL/GenBank/DDBJ whole genome shotgun (WGS) entry which is preliminary data.</text>
</comment>
<evidence type="ECO:0008006" key="5">
    <source>
        <dbReference type="Google" id="ProtNLM"/>
    </source>
</evidence>
<dbReference type="Gene3D" id="3.90.190.10">
    <property type="entry name" value="Protein tyrosine phosphatase superfamily"/>
    <property type="match status" value="1"/>
</dbReference>
<gene>
    <name evidence="3" type="ORF">QR680_012333</name>
</gene>
<feature type="domain" description="Tyrosine specific protein phosphatases" evidence="2">
    <location>
        <begin position="238"/>
        <end position="294"/>
    </location>
</feature>
<proteinExistence type="predicted"/>
<dbReference type="SMART" id="SM00404">
    <property type="entry name" value="PTPc_motif"/>
    <property type="match status" value="1"/>
</dbReference>
<dbReference type="PANTHER" id="PTHR46163">
    <property type="entry name" value="TYROSINE-PROTEIN PHOSPHATASE-RELATED"/>
    <property type="match status" value="1"/>
</dbReference>
<dbReference type="SUPFAM" id="SSF52799">
    <property type="entry name" value="(Phosphotyrosine protein) phosphatases II"/>
    <property type="match status" value="1"/>
</dbReference>
<dbReference type="InterPro" id="IPR000387">
    <property type="entry name" value="Tyr_Pase_dom"/>
</dbReference>
<dbReference type="Pfam" id="PF00102">
    <property type="entry name" value="Y_phosphatase"/>
    <property type="match status" value="1"/>
</dbReference>
<accession>A0AA39I413</accession>
<dbReference type="PROSITE" id="PS00383">
    <property type="entry name" value="TYR_PHOSPHATASE_1"/>
    <property type="match status" value="1"/>
</dbReference>
<dbReference type="Proteomes" id="UP001175271">
    <property type="component" value="Unassembled WGS sequence"/>
</dbReference>
<keyword evidence="4" id="KW-1185">Reference proteome</keyword>
<dbReference type="AlphaFoldDB" id="A0AA39I413"/>
<dbReference type="InterPro" id="IPR016130">
    <property type="entry name" value="Tyr_Pase_AS"/>
</dbReference>
<name>A0AA39I413_9BILA</name>
<dbReference type="InterPro" id="IPR003595">
    <property type="entry name" value="Tyr_Pase_cat"/>
</dbReference>
<evidence type="ECO:0000313" key="4">
    <source>
        <dbReference type="Proteomes" id="UP001175271"/>
    </source>
</evidence>
<dbReference type="InterPro" id="IPR000242">
    <property type="entry name" value="PTP_cat"/>
</dbReference>
<evidence type="ECO:0000259" key="1">
    <source>
        <dbReference type="PROSITE" id="PS50055"/>
    </source>
</evidence>
<dbReference type="PROSITE" id="PS50055">
    <property type="entry name" value="TYR_PHOSPHATASE_PTP"/>
    <property type="match status" value="1"/>
</dbReference>
<protein>
    <recommendedName>
        <fullName evidence="5">Protein-tyrosine phosphatase</fullName>
    </recommendedName>
</protein>
<dbReference type="GO" id="GO:0004725">
    <property type="term" value="F:protein tyrosine phosphatase activity"/>
    <property type="evidence" value="ECO:0007669"/>
    <property type="project" value="InterPro"/>
</dbReference>
<sequence length="336" mass="38798">MISDDHQTKTPETEDAAAHQEIVKSLVKRFCDTTLKKGISGLREEFARMKDCVVPSPDSLVAFKANNRMLRNRYRDIPCVEETRVKLVDHPNGLDYIHANFVSTPFNERRFICAQGPITTTVFDFWWMVLQEKTEFIVMLCNFFEEGRPKCAQYIPLKTNTFRTFEDIIVVVESVNDMKLDNAGTTEDVTERVLTVKRGKLSHTVTHFHWKSWPDHGVPSNDLAPLVLLQRIRQSQLPIVVHCSAGVGRTGSIVAIEYVLERIIYKEPCDDMAEVLKNLRKQRAQSIQTDLQYLYVHCILLRYYTELKYISAEDENLMQFLEEYDKVVAVSQEAAK</sequence>
<feature type="domain" description="Tyrosine-protein phosphatase" evidence="1">
    <location>
        <begin position="42"/>
        <end position="303"/>
    </location>
</feature>
<dbReference type="PROSITE" id="PS50056">
    <property type="entry name" value="TYR_PHOSPHATASE_2"/>
    <property type="match status" value="1"/>
</dbReference>
<dbReference type="SMART" id="SM00194">
    <property type="entry name" value="PTPc"/>
    <property type="match status" value="1"/>
</dbReference>
<dbReference type="InterPro" id="IPR052782">
    <property type="entry name" value="Oocyte-zygote_transition_reg"/>
</dbReference>
<dbReference type="InterPro" id="IPR029021">
    <property type="entry name" value="Prot-tyrosine_phosphatase-like"/>
</dbReference>
<dbReference type="EMBL" id="JAUCMV010000002">
    <property type="protein sequence ID" value="KAK0416188.1"/>
    <property type="molecule type" value="Genomic_DNA"/>
</dbReference>
<dbReference type="CDD" id="cd00047">
    <property type="entry name" value="PTPc"/>
    <property type="match status" value="1"/>
</dbReference>
<reference evidence="3" key="1">
    <citation type="submission" date="2023-06" db="EMBL/GenBank/DDBJ databases">
        <title>Genomic analysis of the entomopathogenic nematode Steinernema hermaphroditum.</title>
        <authorList>
            <person name="Schwarz E.M."/>
            <person name="Heppert J.K."/>
            <person name="Baniya A."/>
            <person name="Schwartz H.T."/>
            <person name="Tan C.-H."/>
            <person name="Antoshechkin I."/>
            <person name="Sternberg P.W."/>
            <person name="Goodrich-Blair H."/>
            <person name="Dillman A.R."/>
        </authorList>
    </citation>
    <scope>NUCLEOTIDE SEQUENCE</scope>
    <source>
        <strain evidence="3">PS9179</strain>
        <tissue evidence="3">Whole animal</tissue>
    </source>
</reference>
<organism evidence="3 4">
    <name type="scientific">Steinernema hermaphroditum</name>
    <dbReference type="NCBI Taxonomy" id="289476"/>
    <lineage>
        <taxon>Eukaryota</taxon>
        <taxon>Metazoa</taxon>
        <taxon>Ecdysozoa</taxon>
        <taxon>Nematoda</taxon>
        <taxon>Chromadorea</taxon>
        <taxon>Rhabditida</taxon>
        <taxon>Tylenchina</taxon>
        <taxon>Panagrolaimomorpha</taxon>
        <taxon>Strongyloidoidea</taxon>
        <taxon>Steinernematidae</taxon>
        <taxon>Steinernema</taxon>
    </lineage>
</organism>
<evidence type="ECO:0000313" key="3">
    <source>
        <dbReference type="EMBL" id="KAK0416188.1"/>
    </source>
</evidence>